<keyword evidence="12" id="KW-1185">Reference proteome</keyword>
<feature type="transmembrane region" description="Helical" evidence="9">
    <location>
        <begin position="439"/>
        <end position="461"/>
    </location>
</feature>
<dbReference type="STRING" id="1448321.A0A317V2H2"/>
<gene>
    <name evidence="11" type="ORF">BO70DRAFT_366148</name>
</gene>
<dbReference type="SUPFAM" id="SSF48208">
    <property type="entry name" value="Six-hairpin glycosidases"/>
    <property type="match status" value="1"/>
</dbReference>
<evidence type="ECO:0000256" key="9">
    <source>
        <dbReference type="SAM" id="Phobius"/>
    </source>
</evidence>
<feature type="compositionally biased region" description="Low complexity" evidence="8">
    <location>
        <begin position="409"/>
        <end position="433"/>
    </location>
</feature>
<evidence type="ECO:0000256" key="3">
    <source>
        <dbReference type="ARBA" id="ARBA00012350"/>
    </source>
</evidence>
<dbReference type="InterPro" id="IPR005198">
    <property type="entry name" value="Glyco_hydro_76"/>
</dbReference>
<evidence type="ECO:0000256" key="5">
    <source>
        <dbReference type="ARBA" id="ARBA00022801"/>
    </source>
</evidence>
<comment type="caution">
    <text evidence="11">The sequence shown here is derived from an EMBL/GenBank/DDBJ whole genome shotgun (WGS) entry which is preliminary data.</text>
</comment>
<evidence type="ECO:0000256" key="2">
    <source>
        <dbReference type="ARBA" id="ARBA00009699"/>
    </source>
</evidence>
<feature type="signal peptide" evidence="10">
    <location>
        <begin position="1"/>
        <end position="23"/>
    </location>
</feature>
<dbReference type="GO" id="GO:0009272">
    <property type="term" value="P:fungal-type cell wall biogenesis"/>
    <property type="evidence" value="ECO:0007669"/>
    <property type="project" value="TreeGrafter"/>
</dbReference>
<dbReference type="Proteomes" id="UP000247233">
    <property type="component" value="Unassembled WGS sequence"/>
</dbReference>
<name>A0A317V2H2_9EURO</name>
<dbReference type="PANTHER" id="PTHR12145:SF36">
    <property type="entry name" value="MANNAN ENDO-1,6-ALPHA-MANNOSIDASE DCW1"/>
    <property type="match status" value="1"/>
</dbReference>
<evidence type="ECO:0000256" key="6">
    <source>
        <dbReference type="ARBA" id="ARBA00023180"/>
    </source>
</evidence>
<keyword evidence="9" id="KW-1133">Transmembrane helix</keyword>
<dbReference type="GO" id="GO:0008496">
    <property type="term" value="F:mannan endo-1,6-alpha-mannosidase activity"/>
    <property type="evidence" value="ECO:0007669"/>
    <property type="project" value="UniProtKB-EC"/>
</dbReference>
<dbReference type="EMBL" id="MSFL01000036">
    <property type="protein sequence ID" value="PWY68483.1"/>
    <property type="molecule type" value="Genomic_DNA"/>
</dbReference>
<evidence type="ECO:0000256" key="1">
    <source>
        <dbReference type="ARBA" id="ARBA00001452"/>
    </source>
</evidence>
<dbReference type="GO" id="GO:0016052">
    <property type="term" value="P:carbohydrate catabolic process"/>
    <property type="evidence" value="ECO:0007669"/>
    <property type="project" value="InterPro"/>
</dbReference>
<dbReference type="InterPro" id="IPR008928">
    <property type="entry name" value="6-hairpin_glycosidase_sf"/>
</dbReference>
<accession>A0A317V2H2</accession>
<evidence type="ECO:0000313" key="11">
    <source>
        <dbReference type="EMBL" id="PWY68483.1"/>
    </source>
</evidence>
<evidence type="ECO:0000256" key="8">
    <source>
        <dbReference type="SAM" id="MobiDB-lite"/>
    </source>
</evidence>
<reference evidence="11 12" key="1">
    <citation type="submission" date="2016-12" db="EMBL/GenBank/DDBJ databases">
        <title>The genomes of Aspergillus section Nigri reveals drivers in fungal speciation.</title>
        <authorList>
            <consortium name="DOE Joint Genome Institute"/>
            <person name="Vesth T.C."/>
            <person name="Nybo J."/>
            <person name="Theobald S."/>
            <person name="Brandl J."/>
            <person name="Frisvad J.C."/>
            <person name="Nielsen K.F."/>
            <person name="Lyhne E.K."/>
            <person name="Kogle M.E."/>
            <person name="Kuo A."/>
            <person name="Riley R."/>
            <person name="Clum A."/>
            <person name="Nolan M."/>
            <person name="Lipzen A."/>
            <person name="Salamov A."/>
            <person name="Henrissat B."/>
            <person name="Wiebenga A."/>
            <person name="De Vries R.P."/>
            <person name="Grigoriev I.V."/>
            <person name="Mortensen U.H."/>
            <person name="Andersen M.R."/>
            <person name="Baker S.E."/>
        </authorList>
    </citation>
    <scope>NUCLEOTIDE SEQUENCE [LARGE SCALE GENOMIC DNA]</scope>
    <source>
        <strain evidence="11 12">CBS 117.55</strain>
    </source>
</reference>
<dbReference type="AlphaFoldDB" id="A0A317V2H2"/>
<dbReference type="Gene3D" id="1.50.10.20">
    <property type="match status" value="1"/>
</dbReference>
<dbReference type="PANTHER" id="PTHR12145">
    <property type="entry name" value="MANNAN ENDO-1,6-ALPHA-MANNOSIDASE DCW1"/>
    <property type="match status" value="1"/>
</dbReference>
<keyword evidence="5" id="KW-0378">Hydrolase</keyword>
<feature type="compositionally biased region" description="Basic and acidic residues" evidence="8">
    <location>
        <begin position="474"/>
        <end position="488"/>
    </location>
</feature>
<evidence type="ECO:0000256" key="4">
    <source>
        <dbReference type="ARBA" id="ARBA00022729"/>
    </source>
</evidence>
<keyword evidence="9" id="KW-0472">Membrane</keyword>
<dbReference type="EC" id="3.2.1.101" evidence="3"/>
<keyword evidence="9" id="KW-0812">Transmembrane</keyword>
<proteinExistence type="inferred from homology"/>
<comment type="catalytic activity">
    <reaction evidence="1">
        <text>Random hydrolysis of (1-&gt;6)-alpha-D-mannosidic linkages in unbranched (1-&gt;6)-mannans.</text>
        <dbReference type="EC" id="3.2.1.101"/>
    </reaction>
</comment>
<keyword evidence="4 10" id="KW-0732">Signal</keyword>
<keyword evidence="7" id="KW-0326">Glycosidase</keyword>
<keyword evidence="6" id="KW-0325">Glycoprotein</keyword>
<dbReference type="InterPro" id="IPR014480">
    <property type="entry name" value="Mannan-1_6-alpha_mannosidase"/>
</dbReference>
<dbReference type="OrthoDB" id="4312517at2759"/>
<feature type="region of interest" description="Disordered" evidence="8">
    <location>
        <begin position="469"/>
        <end position="496"/>
    </location>
</feature>
<dbReference type="RefSeq" id="XP_025395292.1">
    <property type="nucleotide sequence ID" value="XM_025544260.1"/>
</dbReference>
<dbReference type="Pfam" id="PF03663">
    <property type="entry name" value="Glyco_hydro_76"/>
    <property type="match status" value="1"/>
</dbReference>
<protein>
    <recommendedName>
        <fullName evidence="3">mannan endo-1,6-alpha-mannosidase</fullName>
        <ecNumber evidence="3">3.2.1.101</ecNumber>
    </recommendedName>
</protein>
<feature type="chain" id="PRO_5016238214" description="mannan endo-1,6-alpha-mannosidase" evidence="10">
    <location>
        <begin position="24"/>
        <end position="543"/>
    </location>
</feature>
<sequence>MNFLTWSGILTALLAVFSASASALQLDVNSTQSLKDAATTTAVNLFCNSTISGAVNPVYGDDDQAFNASVLEAWLYSILIPFWNATGNDTYNDMIRTRLYSKIDTELSTSWVDDGNGDSNINHAAWALAAVTAAEFGFPGNTSTQWEVLAGNAAGTMQSLWAFAQTCSGGLIFSQQNTSFKDAFSNGEYFQLSSRLAYLTHGNDQGTYSTSAATVWDWSVTNQLVNETDWTMNFVTMNSTNGQNCTAGPNQMLWTYQYGLYMSGAAYMYEVTGIKEWKTRAEGLLNKSIELFFKKRVMVEGGWILGNSAEVGGYYIDDNTEYSFRGLFITCLVSVARLIPETVDTIVPLLETTAKAAAKQCSGTANSTVCGSDWTDPVYDLNPSFFTSMSALSLFTANLRLDRTAGNKTTTNGTSTSGSTSGSSSGSGSGSSSLSGGDIAGIVVGSVAGVALIAAAAFFIWRKMKKQPAQPVAEEQKPVTDNTTDSKGKFPSAELDQQAASVAELAPGGGAYNYPEMDGGPLPENVAQELPATRTIRYELDAS</sequence>
<evidence type="ECO:0000256" key="10">
    <source>
        <dbReference type="SAM" id="SignalP"/>
    </source>
</evidence>
<organism evidence="11 12">
    <name type="scientific">Aspergillus heteromorphus CBS 117.55</name>
    <dbReference type="NCBI Taxonomy" id="1448321"/>
    <lineage>
        <taxon>Eukaryota</taxon>
        <taxon>Fungi</taxon>
        <taxon>Dikarya</taxon>
        <taxon>Ascomycota</taxon>
        <taxon>Pezizomycotina</taxon>
        <taxon>Eurotiomycetes</taxon>
        <taxon>Eurotiomycetidae</taxon>
        <taxon>Eurotiales</taxon>
        <taxon>Aspergillaceae</taxon>
        <taxon>Aspergillus</taxon>
        <taxon>Aspergillus subgen. Circumdati</taxon>
    </lineage>
</organism>
<evidence type="ECO:0000313" key="12">
    <source>
        <dbReference type="Proteomes" id="UP000247233"/>
    </source>
</evidence>
<evidence type="ECO:0000256" key="7">
    <source>
        <dbReference type="ARBA" id="ARBA00023295"/>
    </source>
</evidence>
<dbReference type="GeneID" id="37066497"/>
<comment type="similarity">
    <text evidence="2">Belongs to the glycosyl hydrolase 76 family.</text>
</comment>
<feature type="region of interest" description="Disordered" evidence="8">
    <location>
        <begin position="405"/>
        <end position="433"/>
    </location>
</feature>
<dbReference type="VEuPathDB" id="FungiDB:BO70DRAFT_366148"/>